<dbReference type="SUPFAM" id="SSF47090">
    <property type="entry name" value="PGBD-like"/>
    <property type="match status" value="1"/>
</dbReference>
<feature type="region of interest" description="Disordered" evidence="1">
    <location>
        <begin position="181"/>
        <end position="205"/>
    </location>
</feature>
<dbReference type="InterPro" id="IPR002477">
    <property type="entry name" value="Peptidoglycan-bd-like"/>
</dbReference>
<feature type="region of interest" description="Disordered" evidence="1">
    <location>
        <begin position="411"/>
        <end position="449"/>
    </location>
</feature>
<dbReference type="EMBL" id="CP011129">
    <property type="protein sequence ID" value="ALN80566.1"/>
    <property type="molecule type" value="Genomic_DNA"/>
</dbReference>
<dbReference type="InterPro" id="IPR046519">
    <property type="entry name" value="X-Tfes_XVIPCD"/>
</dbReference>
<dbReference type="InterPro" id="IPR011055">
    <property type="entry name" value="Dup_hybrid_motif"/>
</dbReference>
<feature type="compositionally biased region" description="Basic and acidic residues" evidence="1">
    <location>
        <begin position="181"/>
        <end position="190"/>
    </location>
</feature>
<evidence type="ECO:0000313" key="5">
    <source>
        <dbReference type="Proteomes" id="UP000060787"/>
    </source>
</evidence>
<dbReference type="Proteomes" id="UP000060787">
    <property type="component" value="Chromosome"/>
</dbReference>
<dbReference type="KEGG" id="lab:LA76x_2436"/>
<dbReference type="eggNOG" id="COG3409">
    <property type="taxonomic scope" value="Bacteria"/>
</dbReference>
<keyword evidence="5" id="KW-1185">Reference proteome</keyword>
<dbReference type="Gene3D" id="2.70.70.10">
    <property type="entry name" value="Glucose Permease (Domain IIA)"/>
    <property type="match status" value="1"/>
</dbReference>
<evidence type="ECO:0000259" key="2">
    <source>
        <dbReference type="Pfam" id="PF01471"/>
    </source>
</evidence>
<dbReference type="InterPro" id="IPR036365">
    <property type="entry name" value="PGBD-like_sf"/>
</dbReference>
<feature type="compositionally biased region" description="Polar residues" evidence="1">
    <location>
        <begin position="192"/>
        <end position="205"/>
    </location>
</feature>
<sequence length="449" mass="48617">MPKYSIVESVGRGVQHVHDYEDLERHHPTRGNERGRVYGTVNGEREELLGNYAGTPTVSRDGDHYVSKDFVLQAGGSSAVAVPAVANGYIGRVDPRDGIVQIYDRPANDPNREMIAQYRHMDLRNTELKVGDRVEYGQPLGIQGGFNKGDPNAFGKHVHVDINTGYLPQMERYVRDIDSGAISTDRRPPHSDNLTGPAQVSNVSGNGRTVHTPGGPGSTTQAAAMADGVLRKDERGPEVQAMQEQLARLGYKDAQGHAIVADGKFGQHTKEAVEAFQRDHHLKVDGIAGPRTLEALKKAEPAHAHDAHDHARTAADPARAPLLSDATHPNNAMFRQAVDGLEKLGPQAGFKNRQEVENAAATLTYEARVSGLTKIDHVALNANGNGLFAVQGGLNDPTHHRAYADKAIAANQPVEQSTQRLQQDVPQAAQQGSQTTQQQQQQPARPMVA</sequence>
<organism evidence="4 5">
    <name type="scientific">Lysobacter antibioticus</name>
    <dbReference type="NCBI Taxonomy" id="84531"/>
    <lineage>
        <taxon>Bacteria</taxon>
        <taxon>Pseudomonadati</taxon>
        <taxon>Pseudomonadota</taxon>
        <taxon>Gammaproteobacteria</taxon>
        <taxon>Lysobacterales</taxon>
        <taxon>Lysobacteraceae</taxon>
        <taxon>Lysobacter</taxon>
    </lineage>
</organism>
<proteinExistence type="predicted"/>
<evidence type="ECO:0000313" key="4">
    <source>
        <dbReference type="EMBL" id="ALN80566.1"/>
    </source>
</evidence>
<name>A0A0S2FAM7_LYSAN</name>
<protein>
    <submittedName>
        <fullName evidence="4">Putative peptidoglycan binding domain protein</fullName>
    </submittedName>
</protein>
<feature type="domain" description="X-Tfes XVIPCD" evidence="3">
    <location>
        <begin position="325"/>
        <end position="423"/>
    </location>
</feature>
<dbReference type="Pfam" id="PF20410">
    <property type="entry name" value="X-Tfes_XVIPCD"/>
    <property type="match status" value="1"/>
</dbReference>
<evidence type="ECO:0000256" key="1">
    <source>
        <dbReference type="SAM" id="MobiDB-lite"/>
    </source>
</evidence>
<reference evidence="4 5" key="1">
    <citation type="journal article" date="2015" name="BMC Genomics">
        <title>Comparative genomics and metabolic profiling of the genus Lysobacter.</title>
        <authorList>
            <person name="de Bruijn I."/>
            <person name="Cheng X."/>
            <person name="de Jager V."/>
            <person name="Exposito R.G."/>
            <person name="Watrous J."/>
            <person name="Patel N."/>
            <person name="Postma J."/>
            <person name="Dorrestein P.C."/>
            <person name="Kobayashi D."/>
            <person name="Raaijmakers J.M."/>
        </authorList>
    </citation>
    <scope>NUCLEOTIDE SEQUENCE [LARGE SCALE GENOMIC DNA]</scope>
    <source>
        <strain evidence="4 5">76</strain>
    </source>
</reference>
<feature type="compositionally biased region" description="Polar residues" evidence="1">
    <location>
        <begin position="413"/>
        <end position="425"/>
    </location>
</feature>
<dbReference type="AlphaFoldDB" id="A0A0S2FAM7"/>
<dbReference type="STRING" id="84531.LA76x_2436"/>
<gene>
    <name evidence="4" type="ORF">LA76x_2436</name>
</gene>
<dbReference type="PATRIC" id="fig|84531.8.peg.2445"/>
<feature type="compositionally biased region" description="Low complexity" evidence="1">
    <location>
        <begin position="427"/>
        <end position="442"/>
    </location>
</feature>
<dbReference type="RefSeq" id="WP_057917841.1">
    <property type="nucleotide sequence ID" value="NZ_CP011129.1"/>
</dbReference>
<feature type="domain" description="Peptidoglycan binding-like" evidence="2">
    <location>
        <begin position="235"/>
        <end position="296"/>
    </location>
</feature>
<accession>A0A0S2FAM7</accession>
<dbReference type="InterPro" id="IPR036366">
    <property type="entry name" value="PGBDSf"/>
</dbReference>
<dbReference type="Pfam" id="PF01471">
    <property type="entry name" value="PG_binding_1"/>
    <property type="match status" value="1"/>
</dbReference>
<dbReference type="Gene3D" id="1.10.101.10">
    <property type="entry name" value="PGBD-like superfamily/PGBD"/>
    <property type="match status" value="1"/>
</dbReference>
<evidence type="ECO:0000259" key="3">
    <source>
        <dbReference type="Pfam" id="PF20410"/>
    </source>
</evidence>